<dbReference type="InterPro" id="IPR058678">
    <property type="entry name" value="ARM_PUB"/>
</dbReference>
<dbReference type="GO" id="GO:0016567">
    <property type="term" value="P:protein ubiquitination"/>
    <property type="evidence" value="ECO:0007669"/>
    <property type="project" value="UniProtKB-UniRule"/>
</dbReference>
<proteinExistence type="predicted"/>
<sequence length="400" mass="44569">MAEIEVPSDFLCPISLQIMSDPVTISTGITYDRESIEKWLLFCKKCPVTKQPLIGIDLTPNHTLRRVIQGWSCVNTEHGVERVRSPKGEGDGGHVVKLILKEAMRGRSSRLECLNKLEAFLAETERNKIYLQDARSMEFLTSMLNNPEDENEEVIVEKAIEIILNINSPTTLLEHLLIQNANLIDAVISIVAVTKTSRSRGAAIAFLSSLYSISDQTHKIFTKDNLFIQLSRALNDQIAIKPALKILLHLAPFGRNRIKAVKHGVVFDLVELLLNSTVGRECELAIMAMDHLCECAEGRAELLRHGGGMAVVARKILRVSNFSNEKAVRILYHVCKNNVGNFGVAEEMVEVGAVGKLCLMLQIGGSLKTNERIKEILHFLRCIFKGTKCVLVLPSGFDRF</sequence>
<keyword evidence="7" id="KW-1185">Reference proteome</keyword>
<dbReference type="CDD" id="cd16664">
    <property type="entry name" value="RING-Ubox_PUB"/>
    <property type="match status" value="1"/>
</dbReference>
<dbReference type="InterPro" id="IPR045210">
    <property type="entry name" value="RING-Ubox_PUB"/>
</dbReference>
<dbReference type="Proteomes" id="UP000504608">
    <property type="component" value="Unplaced"/>
</dbReference>
<dbReference type="InterPro" id="IPR003613">
    <property type="entry name" value="Ubox_domain"/>
</dbReference>
<comment type="catalytic activity">
    <reaction evidence="1 5">
        <text>S-ubiquitinyl-[E2 ubiquitin-conjugating enzyme]-L-cysteine + [acceptor protein]-L-lysine = [E2 ubiquitin-conjugating enzyme]-L-cysteine + N(6)-ubiquitinyl-[acceptor protein]-L-lysine.</text>
        <dbReference type="EC" id="2.3.2.27"/>
    </reaction>
</comment>
<keyword evidence="3 5" id="KW-0808">Transferase</keyword>
<keyword evidence="4 5" id="KW-0833">Ubl conjugation pathway</keyword>
<dbReference type="EC" id="2.3.2.27" evidence="5"/>
<dbReference type="UniPathway" id="UPA00143"/>
<evidence type="ECO:0000256" key="2">
    <source>
        <dbReference type="ARBA" id="ARBA00004906"/>
    </source>
</evidence>
<comment type="pathway">
    <text evidence="2 5">Protein modification; protein ubiquitination.</text>
</comment>
<evidence type="ECO:0000259" key="6">
    <source>
        <dbReference type="PROSITE" id="PS51698"/>
    </source>
</evidence>
<evidence type="ECO:0000313" key="8">
    <source>
        <dbReference type="RefSeq" id="XP_022987530.1"/>
    </source>
</evidence>
<dbReference type="OrthoDB" id="10064100at2759"/>
<dbReference type="PROSITE" id="PS51698">
    <property type="entry name" value="U_BOX"/>
    <property type="match status" value="1"/>
</dbReference>
<evidence type="ECO:0000256" key="3">
    <source>
        <dbReference type="ARBA" id="ARBA00022679"/>
    </source>
</evidence>
<dbReference type="SUPFAM" id="SSF48371">
    <property type="entry name" value="ARM repeat"/>
    <property type="match status" value="1"/>
</dbReference>
<protein>
    <recommendedName>
        <fullName evidence="5 6">U-box domain-containing protein</fullName>
        <ecNumber evidence="5">2.3.2.27</ecNumber>
    </recommendedName>
    <alternativeName>
        <fullName evidence="5">RING-type E3 ubiquitin transferase PUB</fullName>
    </alternativeName>
</protein>
<dbReference type="RefSeq" id="XP_022987530.1">
    <property type="nucleotide sequence ID" value="XM_023131762.1"/>
</dbReference>
<dbReference type="Gene3D" id="1.25.10.10">
    <property type="entry name" value="Leucine-rich Repeat Variant"/>
    <property type="match status" value="1"/>
</dbReference>
<dbReference type="GeneID" id="111485066"/>
<dbReference type="InterPro" id="IPR045185">
    <property type="entry name" value="PUB22/23/24-like"/>
</dbReference>
<gene>
    <name evidence="8" type="primary">LOC111485066</name>
</gene>
<dbReference type="KEGG" id="cmax:111485066"/>
<organism evidence="7 8">
    <name type="scientific">Cucurbita maxima</name>
    <name type="common">Pumpkin</name>
    <name type="synonym">Winter squash</name>
    <dbReference type="NCBI Taxonomy" id="3661"/>
    <lineage>
        <taxon>Eukaryota</taxon>
        <taxon>Viridiplantae</taxon>
        <taxon>Streptophyta</taxon>
        <taxon>Embryophyta</taxon>
        <taxon>Tracheophyta</taxon>
        <taxon>Spermatophyta</taxon>
        <taxon>Magnoliopsida</taxon>
        <taxon>eudicotyledons</taxon>
        <taxon>Gunneridae</taxon>
        <taxon>Pentapetalae</taxon>
        <taxon>rosids</taxon>
        <taxon>fabids</taxon>
        <taxon>Cucurbitales</taxon>
        <taxon>Cucurbitaceae</taxon>
        <taxon>Cucurbiteae</taxon>
        <taxon>Cucurbita</taxon>
    </lineage>
</organism>
<feature type="domain" description="U-box" evidence="6">
    <location>
        <begin position="5"/>
        <end position="78"/>
    </location>
</feature>
<dbReference type="InterPro" id="IPR016024">
    <property type="entry name" value="ARM-type_fold"/>
</dbReference>
<dbReference type="InterPro" id="IPR011989">
    <property type="entry name" value="ARM-like"/>
</dbReference>
<dbReference type="AlphaFoldDB" id="A0A6J1JH48"/>
<dbReference type="InterPro" id="IPR013083">
    <property type="entry name" value="Znf_RING/FYVE/PHD"/>
</dbReference>
<comment type="function">
    <text evidence="5">Functions as an E3 ubiquitin ligase.</text>
</comment>
<reference evidence="8" key="1">
    <citation type="submission" date="2025-08" db="UniProtKB">
        <authorList>
            <consortium name="RefSeq"/>
        </authorList>
    </citation>
    <scope>IDENTIFICATION</scope>
    <source>
        <tissue evidence="8">Young leaves</tissue>
    </source>
</reference>
<dbReference type="Pfam" id="PF25598">
    <property type="entry name" value="ARM_PUB"/>
    <property type="match status" value="1"/>
</dbReference>
<dbReference type="SMART" id="SM00504">
    <property type="entry name" value="Ubox"/>
    <property type="match status" value="1"/>
</dbReference>
<dbReference type="Gene3D" id="3.30.40.10">
    <property type="entry name" value="Zinc/RING finger domain, C3HC4 (zinc finger)"/>
    <property type="match status" value="1"/>
</dbReference>
<dbReference type="PANTHER" id="PTHR22849">
    <property type="entry name" value="WDSAM1 PROTEIN"/>
    <property type="match status" value="1"/>
</dbReference>
<evidence type="ECO:0000256" key="1">
    <source>
        <dbReference type="ARBA" id="ARBA00000900"/>
    </source>
</evidence>
<dbReference type="PANTHER" id="PTHR22849:SF11">
    <property type="entry name" value="U-BOX DOMAIN-CONTAINING PROTEIN"/>
    <property type="match status" value="1"/>
</dbReference>
<dbReference type="SUPFAM" id="SSF57850">
    <property type="entry name" value="RING/U-box"/>
    <property type="match status" value="1"/>
</dbReference>
<evidence type="ECO:0000256" key="5">
    <source>
        <dbReference type="RuleBase" id="RU369093"/>
    </source>
</evidence>
<dbReference type="FunFam" id="3.30.40.10:FF:000442">
    <property type="entry name" value="RING-type E3 ubiquitin transferase"/>
    <property type="match status" value="1"/>
</dbReference>
<name>A0A6J1JH48_CUCMA</name>
<dbReference type="GO" id="GO:0061630">
    <property type="term" value="F:ubiquitin protein ligase activity"/>
    <property type="evidence" value="ECO:0007669"/>
    <property type="project" value="UniProtKB-UniRule"/>
</dbReference>
<evidence type="ECO:0000313" key="7">
    <source>
        <dbReference type="Proteomes" id="UP000504608"/>
    </source>
</evidence>
<evidence type="ECO:0000256" key="4">
    <source>
        <dbReference type="ARBA" id="ARBA00022786"/>
    </source>
</evidence>
<dbReference type="Pfam" id="PF04564">
    <property type="entry name" value="U-box"/>
    <property type="match status" value="1"/>
</dbReference>
<accession>A0A6J1JH48</accession>